<sequence length="106" mass="11059">MSKAIPDLAPEAHNQEQDDSSSQAQTLADEALGRATAVLGAAEDSERVSGDGDEPGSTPDLVDHMKQMVSSGRIDMGAYRGERNDDDEEGGLGEAGIDDDTPRGAE</sequence>
<keyword evidence="3" id="KW-1185">Reference proteome</keyword>
<protein>
    <submittedName>
        <fullName evidence="2">Uncharacterized protein</fullName>
    </submittedName>
</protein>
<feature type="compositionally biased region" description="Acidic residues" evidence="1">
    <location>
        <begin position="84"/>
        <end position="99"/>
    </location>
</feature>
<evidence type="ECO:0000313" key="3">
    <source>
        <dbReference type="Proteomes" id="UP001184150"/>
    </source>
</evidence>
<feature type="region of interest" description="Disordered" evidence="1">
    <location>
        <begin position="40"/>
        <end position="106"/>
    </location>
</feature>
<organism evidence="2 3">
    <name type="scientific">Novosphingobium capsulatum</name>
    <dbReference type="NCBI Taxonomy" id="13688"/>
    <lineage>
        <taxon>Bacteria</taxon>
        <taxon>Pseudomonadati</taxon>
        <taxon>Pseudomonadota</taxon>
        <taxon>Alphaproteobacteria</taxon>
        <taxon>Sphingomonadales</taxon>
        <taxon>Sphingomonadaceae</taxon>
        <taxon>Novosphingobium</taxon>
    </lineage>
</organism>
<proteinExistence type="predicted"/>
<dbReference type="RefSeq" id="WP_022676806.1">
    <property type="nucleotide sequence ID" value="NZ_CP140000.1"/>
</dbReference>
<comment type="caution">
    <text evidence="2">The sequence shown here is derived from an EMBL/GenBank/DDBJ whole genome shotgun (WGS) entry which is preliminary data.</text>
</comment>
<dbReference type="Proteomes" id="UP001184150">
    <property type="component" value="Unassembled WGS sequence"/>
</dbReference>
<reference evidence="2 3" key="1">
    <citation type="submission" date="2023-07" db="EMBL/GenBank/DDBJ databases">
        <title>Sorghum-associated microbial communities from plants grown in Nebraska, USA.</title>
        <authorList>
            <person name="Schachtman D."/>
        </authorList>
    </citation>
    <scope>NUCLEOTIDE SEQUENCE [LARGE SCALE GENOMIC DNA]</scope>
    <source>
        <strain evidence="2 3">DS1027</strain>
    </source>
</reference>
<evidence type="ECO:0000256" key="1">
    <source>
        <dbReference type="SAM" id="MobiDB-lite"/>
    </source>
</evidence>
<accession>A0ABU1MKY4</accession>
<name>A0ABU1MKY4_9SPHN</name>
<evidence type="ECO:0000313" key="2">
    <source>
        <dbReference type="EMBL" id="MDR6510577.1"/>
    </source>
</evidence>
<feature type="region of interest" description="Disordered" evidence="1">
    <location>
        <begin position="1"/>
        <end position="27"/>
    </location>
</feature>
<gene>
    <name evidence="2" type="ORF">J2792_001443</name>
</gene>
<dbReference type="EMBL" id="JAVDRD010000003">
    <property type="protein sequence ID" value="MDR6510577.1"/>
    <property type="molecule type" value="Genomic_DNA"/>
</dbReference>